<proteinExistence type="predicted"/>
<accession>X1GTK0</accession>
<dbReference type="InterPro" id="IPR000257">
    <property type="entry name" value="Uroporphyrinogen_deCOase"/>
</dbReference>
<protein>
    <recommendedName>
        <fullName evidence="1">Uroporphyrinogen decarboxylase (URO-D) domain-containing protein</fullName>
    </recommendedName>
</protein>
<reference evidence="2" key="1">
    <citation type="journal article" date="2014" name="Front. Microbiol.">
        <title>High frequency of phylogenetically diverse reductive dehalogenase-homologous genes in deep subseafloor sedimentary metagenomes.</title>
        <authorList>
            <person name="Kawai M."/>
            <person name="Futagami T."/>
            <person name="Toyoda A."/>
            <person name="Takaki Y."/>
            <person name="Nishi S."/>
            <person name="Hori S."/>
            <person name="Arai W."/>
            <person name="Tsubouchi T."/>
            <person name="Morono Y."/>
            <person name="Uchiyama I."/>
            <person name="Ito T."/>
            <person name="Fujiyama A."/>
            <person name="Inagaki F."/>
            <person name="Takami H."/>
        </authorList>
    </citation>
    <scope>NUCLEOTIDE SEQUENCE</scope>
    <source>
        <strain evidence="2">Expedition CK06-06</strain>
    </source>
</reference>
<dbReference type="GO" id="GO:0006779">
    <property type="term" value="P:porphyrin-containing compound biosynthetic process"/>
    <property type="evidence" value="ECO:0007669"/>
    <property type="project" value="InterPro"/>
</dbReference>
<dbReference type="InterPro" id="IPR038071">
    <property type="entry name" value="UROD/MetE-like_sf"/>
</dbReference>
<feature type="non-terminal residue" evidence="2">
    <location>
        <position position="1"/>
    </location>
</feature>
<dbReference type="Gene3D" id="3.20.20.210">
    <property type="match status" value="1"/>
</dbReference>
<comment type="caution">
    <text evidence="2">The sequence shown here is derived from an EMBL/GenBank/DDBJ whole genome shotgun (WGS) entry which is preliminary data.</text>
</comment>
<name>X1GTK0_9ZZZZ</name>
<dbReference type="EMBL" id="BARU01006082">
    <property type="protein sequence ID" value="GAH44939.1"/>
    <property type="molecule type" value="Genomic_DNA"/>
</dbReference>
<dbReference type="AlphaFoldDB" id="X1GTK0"/>
<feature type="domain" description="Uroporphyrinogen decarboxylase (URO-D)" evidence="1">
    <location>
        <begin position="25"/>
        <end position="138"/>
    </location>
</feature>
<evidence type="ECO:0000259" key="1">
    <source>
        <dbReference type="Pfam" id="PF01208"/>
    </source>
</evidence>
<evidence type="ECO:0000313" key="2">
    <source>
        <dbReference type="EMBL" id="GAH44939.1"/>
    </source>
</evidence>
<dbReference type="Pfam" id="PF01208">
    <property type="entry name" value="URO-D"/>
    <property type="match status" value="1"/>
</dbReference>
<dbReference type="GO" id="GO:0004853">
    <property type="term" value="F:uroporphyrinogen decarboxylase activity"/>
    <property type="evidence" value="ECO:0007669"/>
    <property type="project" value="InterPro"/>
</dbReference>
<sequence length="167" mass="19354">LAERVLQDVQVDAALFSEPIGGNHGPLISPQMYQEFMHPSFEPVLDVLRKFGVENIIYRTYANTRILIPGIMDLGFNCLWAVERNSQEMDYIELRREFGPRLRLIGGIDRDVLRHDKGGIRRELEEKVPPLLAEGGYIPLADGRIREDVPFENYLFYRRLLEQVVQN</sequence>
<organism evidence="2">
    <name type="scientific">marine sediment metagenome</name>
    <dbReference type="NCBI Taxonomy" id="412755"/>
    <lineage>
        <taxon>unclassified sequences</taxon>
        <taxon>metagenomes</taxon>
        <taxon>ecological metagenomes</taxon>
    </lineage>
</organism>
<dbReference type="SUPFAM" id="SSF51726">
    <property type="entry name" value="UROD/MetE-like"/>
    <property type="match status" value="1"/>
</dbReference>
<gene>
    <name evidence="2" type="ORF">S03H2_11947</name>
</gene>